<dbReference type="InterPro" id="IPR050721">
    <property type="entry name" value="Trk_Ktr_HKT_K-transport"/>
</dbReference>
<gene>
    <name evidence="3" type="ORF">AYR53_03605</name>
</gene>
<dbReference type="STRING" id="375175.AYR53_03605"/>
<dbReference type="InterPro" id="IPR006037">
    <property type="entry name" value="RCK_C"/>
</dbReference>
<dbReference type="OrthoDB" id="9776294at2"/>
<evidence type="ECO:0000259" key="2">
    <source>
        <dbReference type="PROSITE" id="PS51202"/>
    </source>
</evidence>
<dbReference type="Pfam" id="PF02080">
    <property type="entry name" value="TrkA_C"/>
    <property type="match status" value="1"/>
</dbReference>
<keyword evidence="4" id="KW-1185">Reference proteome</keyword>
<evidence type="ECO:0000259" key="1">
    <source>
        <dbReference type="PROSITE" id="PS51201"/>
    </source>
</evidence>
<name>A0A192H113_9LACO</name>
<sequence length="220" mass="23858">MKQNFAVIGLGRFGTSICRVLAQEHQDVLAIDINEERVNSLANIATQVVVADGQDEETLKSLGIGNFDHVIVSIGKNIQANILVTLIVKELGVPDITAKAENNTHARVLTRIGADHVVHPERDMGERVAHHLLSPNILNYLALNDDVTMAEIKITNPKFTGKTLQAINFHQQFGLTVIAIQHGNKVTVSPAGDALVQLNDELSVVGPTTAVDRLDAQMKN</sequence>
<dbReference type="InterPro" id="IPR036721">
    <property type="entry name" value="RCK_C_sf"/>
</dbReference>
<evidence type="ECO:0000313" key="3">
    <source>
        <dbReference type="EMBL" id="ANK61932.1"/>
    </source>
</evidence>
<dbReference type="PANTHER" id="PTHR43833:SF7">
    <property type="entry name" value="KTR SYSTEM POTASSIUM UPTAKE PROTEIN C"/>
    <property type="match status" value="1"/>
</dbReference>
<dbReference type="PROSITE" id="PS51201">
    <property type="entry name" value="RCK_N"/>
    <property type="match status" value="1"/>
</dbReference>
<proteinExistence type="predicted"/>
<dbReference type="GeneID" id="42981325"/>
<dbReference type="RefSeq" id="WP_068279345.1">
    <property type="nucleotide sequence ID" value="NZ_CP014873.1"/>
</dbReference>
<dbReference type="AlphaFoldDB" id="A0A192H113"/>
<dbReference type="Gene3D" id="3.40.50.720">
    <property type="entry name" value="NAD(P)-binding Rossmann-like Domain"/>
    <property type="match status" value="1"/>
</dbReference>
<feature type="domain" description="RCK C-terminal" evidence="2">
    <location>
        <begin position="135"/>
        <end position="220"/>
    </location>
</feature>
<dbReference type="Pfam" id="PF02254">
    <property type="entry name" value="TrkA_N"/>
    <property type="match status" value="1"/>
</dbReference>
<dbReference type="EMBL" id="CP014873">
    <property type="protein sequence ID" value="ANK61932.1"/>
    <property type="molecule type" value="Genomic_DNA"/>
</dbReference>
<dbReference type="GO" id="GO:0006813">
    <property type="term" value="P:potassium ion transport"/>
    <property type="evidence" value="ECO:0007669"/>
    <property type="project" value="InterPro"/>
</dbReference>
<dbReference type="Proteomes" id="UP000078582">
    <property type="component" value="Chromosome"/>
</dbReference>
<organism evidence="3 4">
    <name type="scientific">Loigolactobacillus backii</name>
    <dbReference type="NCBI Taxonomy" id="375175"/>
    <lineage>
        <taxon>Bacteria</taxon>
        <taxon>Bacillati</taxon>
        <taxon>Bacillota</taxon>
        <taxon>Bacilli</taxon>
        <taxon>Lactobacillales</taxon>
        <taxon>Lactobacillaceae</taxon>
        <taxon>Loigolactobacillus</taxon>
    </lineage>
</organism>
<dbReference type="SUPFAM" id="SSF116726">
    <property type="entry name" value="TrkA C-terminal domain-like"/>
    <property type="match status" value="1"/>
</dbReference>
<dbReference type="PROSITE" id="PS51202">
    <property type="entry name" value="RCK_C"/>
    <property type="match status" value="1"/>
</dbReference>
<dbReference type="InterPro" id="IPR003148">
    <property type="entry name" value="RCK_N"/>
</dbReference>
<evidence type="ECO:0000313" key="4">
    <source>
        <dbReference type="Proteomes" id="UP000078582"/>
    </source>
</evidence>
<dbReference type="Gene3D" id="3.30.70.1450">
    <property type="entry name" value="Regulator of K+ conductance, C-terminal domain"/>
    <property type="match status" value="1"/>
</dbReference>
<dbReference type="PANTHER" id="PTHR43833">
    <property type="entry name" value="POTASSIUM CHANNEL PROTEIN 2-RELATED-RELATED"/>
    <property type="match status" value="1"/>
</dbReference>
<reference evidence="3 4" key="1">
    <citation type="submission" date="2016-03" db="EMBL/GenBank/DDBJ databases">
        <title>Pediococcus and Lactobacillus from brewery environment - whole genome sequencing and assembly.</title>
        <authorList>
            <person name="Behr J."/>
            <person name="Geissler A.J."/>
            <person name="Vogel R.F."/>
        </authorList>
    </citation>
    <scope>NUCLEOTIDE SEQUENCE [LARGE SCALE GENOMIC DNA]</scope>
    <source>
        <strain evidence="3 4">TMW 1.1989</strain>
    </source>
</reference>
<dbReference type="InterPro" id="IPR036291">
    <property type="entry name" value="NAD(P)-bd_dom_sf"/>
</dbReference>
<dbReference type="SUPFAM" id="SSF51735">
    <property type="entry name" value="NAD(P)-binding Rossmann-fold domains"/>
    <property type="match status" value="1"/>
</dbReference>
<feature type="domain" description="RCK N-terminal" evidence="1">
    <location>
        <begin position="2"/>
        <end position="118"/>
    </location>
</feature>
<accession>A0A192H113</accession>
<dbReference type="GO" id="GO:0008324">
    <property type="term" value="F:monoatomic cation transmembrane transporter activity"/>
    <property type="evidence" value="ECO:0007669"/>
    <property type="project" value="InterPro"/>
</dbReference>
<protein>
    <submittedName>
        <fullName evidence="3">Potassium transporter Trk</fullName>
    </submittedName>
</protein>